<feature type="compositionally biased region" description="Polar residues" evidence="1">
    <location>
        <begin position="388"/>
        <end position="404"/>
    </location>
</feature>
<sequence length="830" mass="89867">MQRVSAFLPSWDRRSSGSSSKTGSVFGWPNRSSQPPPPNGLSKINTDAANGIQGKRVQREAFWPATLDLECDKAARILKSFCVDGYFAPTETDVPMSPASTSSGTRTLDLIPKKIPKRIMQNAAGIAVFTCMRSGLWMTGSGGSGILIARKSDGTWSPPSGIMLHTPTLSFIIGVDVYDCVLVITSLSALESVSRPRVTLGEDVELRSGETVSLVSDESEVNWKELGNTVLTYMKARGQQQLVNLHGCMLSERSNENERFYGSNDITHMDILAGNVARDVEETTALNEVLKMAEGRTDYDNSVINKVAAEPAPSDALITTGPPKSLSMPASPHTSFGIPQADDPDPFGVLALEMAGLEIREAGSRIRPTSSLFDINPAPMSPVAPSKFSRQSMDTFVSRSNRGSYVSMRTIRSQVTDAGTQTDTGNTPATSPSPGPSDSNGRVSPAYIASVKEEDEEHEQDKTEDESVKKEEEEEAEEENSEEEDGKDHSDEEGEEETESVADSRQHRLSRNVAVGPDSADEAELSDSDAVSISESLLLEEDAMSHRELSEGEGLDEDGGSDDDLHDDDMEGEEPVVFEVAAVQRTSTQMLSSRMIQARGNVVTIAKRVPPPLPTRSPARMSRIANKDAAGEGLNLQSPLSQTFSSDGDVEDKDADSSNIDAAAAAATEQEDQKQEAQEQEAQEQEAQEQEAQEQEAQEQEAQKQEQTQKGQDKHEAEHSDSEDSDAAEEPQHKPASSEADDDVPAKVSDIASNNKKHTSSIYTGVTEDHWSDNGSSVTTPTSERRLSLTEDKTVEETHKKAVQESEDIDDSLSTPTEDATHRPAMTVAN</sequence>
<dbReference type="PANTHER" id="PTHR15629">
    <property type="entry name" value="SH3YL1 PROTEIN"/>
    <property type="match status" value="1"/>
</dbReference>
<feature type="compositionally biased region" description="Acidic residues" evidence="1">
    <location>
        <begin position="678"/>
        <end position="699"/>
    </location>
</feature>
<proteinExistence type="predicted"/>
<feature type="compositionally biased region" description="Polar residues" evidence="1">
    <location>
        <begin position="773"/>
        <end position="782"/>
    </location>
</feature>
<evidence type="ECO:0000313" key="3">
    <source>
        <dbReference type="EMBL" id="OTA01847.1"/>
    </source>
</evidence>
<dbReference type="InterPro" id="IPR007461">
    <property type="entry name" value="Ysc84_actin-binding"/>
</dbReference>
<feature type="compositionally biased region" description="Polar residues" evidence="1">
    <location>
        <begin position="635"/>
        <end position="646"/>
    </location>
</feature>
<feature type="region of interest" description="Disordered" evidence="1">
    <location>
        <begin position="369"/>
        <end position="574"/>
    </location>
</feature>
<feature type="region of interest" description="Disordered" evidence="1">
    <location>
        <begin position="1"/>
        <end position="46"/>
    </location>
</feature>
<comment type="caution">
    <text evidence="3">The sequence shown here is derived from an EMBL/GenBank/DDBJ whole genome shotgun (WGS) entry which is preliminary data.</text>
</comment>
<dbReference type="AlphaFoldDB" id="A0A2H2Z010"/>
<feature type="domain" description="Ysc84 actin-binding" evidence="2">
    <location>
        <begin position="165"/>
        <end position="292"/>
    </location>
</feature>
<dbReference type="GO" id="GO:0035091">
    <property type="term" value="F:phosphatidylinositol binding"/>
    <property type="evidence" value="ECO:0007669"/>
    <property type="project" value="TreeGrafter"/>
</dbReference>
<feature type="compositionally biased region" description="Basic and acidic residues" evidence="1">
    <location>
        <begin position="783"/>
        <end position="804"/>
    </location>
</feature>
<name>A0A2H2Z010_TRIPA</name>
<reference evidence="3 4" key="1">
    <citation type="journal article" date="2015" name="Genome Announc.">
        <title>Genome sequence and annotation of Trichoderma parareesei, the ancestor of the cellulase producer Trichoderma reesei.</title>
        <authorList>
            <person name="Yang D."/>
            <person name="Pomraning K."/>
            <person name="Kopchinskiy A."/>
            <person name="Karimi Aghcheh R."/>
            <person name="Atanasova L."/>
            <person name="Chenthamara K."/>
            <person name="Baker S.E."/>
            <person name="Zhang R."/>
            <person name="Shen Q."/>
            <person name="Freitag M."/>
            <person name="Kubicek C.P."/>
            <person name="Druzhinina I.S."/>
        </authorList>
    </citation>
    <scope>NUCLEOTIDE SEQUENCE [LARGE SCALE GENOMIC DNA]</scope>
    <source>
        <strain evidence="3 4">CBS 125925</strain>
    </source>
</reference>
<evidence type="ECO:0000313" key="4">
    <source>
        <dbReference type="Proteomes" id="UP000219286"/>
    </source>
</evidence>
<dbReference type="EMBL" id="LFMI01000242">
    <property type="protein sequence ID" value="OTA01847.1"/>
    <property type="molecule type" value="Genomic_DNA"/>
</dbReference>
<evidence type="ECO:0000259" key="2">
    <source>
        <dbReference type="Pfam" id="PF04366"/>
    </source>
</evidence>
<dbReference type="Pfam" id="PF04366">
    <property type="entry name" value="Ysc84"/>
    <property type="match status" value="1"/>
</dbReference>
<evidence type="ECO:0000256" key="1">
    <source>
        <dbReference type="SAM" id="MobiDB-lite"/>
    </source>
</evidence>
<dbReference type="CDD" id="cd11524">
    <property type="entry name" value="SYLF"/>
    <property type="match status" value="1"/>
</dbReference>
<feature type="compositionally biased region" description="Acidic residues" evidence="1">
    <location>
        <begin position="551"/>
        <end position="574"/>
    </location>
</feature>
<feature type="compositionally biased region" description="Polar residues" evidence="1">
    <location>
        <begin position="410"/>
        <end position="442"/>
    </location>
</feature>
<dbReference type="OrthoDB" id="443981at2759"/>
<dbReference type="PANTHER" id="PTHR15629:SF8">
    <property type="entry name" value="DUF500 DOMAIN PROTEIN (AFU_ORTHOLOGUE AFUA_5G07310)"/>
    <property type="match status" value="1"/>
</dbReference>
<feature type="compositionally biased region" description="Acidic residues" evidence="1">
    <location>
        <begin position="472"/>
        <end position="500"/>
    </location>
</feature>
<accession>A0A2H2Z010</accession>
<feature type="compositionally biased region" description="Basic and acidic residues" evidence="1">
    <location>
        <begin position="711"/>
        <end position="722"/>
    </location>
</feature>
<feature type="compositionally biased region" description="Basic and acidic residues" evidence="1">
    <location>
        <begin position="459"/>
        <end position="471"/>
    </location>
</feature>
<organism evidence="3 4">
    <name type="scientific">Trichoderma parareesei</name>
    <name type="common">Filamentous fungus</name>
    <dbReference type="NCBI Taxonomy" id="858221"/>
    <lineage>
        <taxon>Eukaryota</taxon>
        <taxon>Fungi</taxon>
        <taxon>Dikarya</taxon>
        <taxon>Ascomycota</taxon>
        <taxon>Pezizomycotina</taxon>
        <taxon>Sordariomycetes</taxon>
        <taxon>Hypocreomycetidae</taxon>
        <taxon>Hypocreales</taxon>
        <taxon>Hypocreaceae</taxon>
        <taxon>Trichoderma</taxon>
    </lineage>
</organism>
<protein>
    <submittedName>
        <fullName evidence="3">DUF500 domain-containing protein</fullName>
    </submittedName>
</protein>
<dbReference type="InterPro" id="IPR051702">
    <property type="entry name" value="SH3_domain_YSC84-like"/>
</dbReference>
<feature type="region of interest" description="Disordered" evidence="1">
    <location>
        <begin position="606"/>
        <end position="830"/>
    </location>
</feature>
<keyword evidence="4" id="KW-1185">Reference proteome</keyword>
<dbReference type="Proteomes" id="UP000219286">
    <property type="component" value="Unassembled WGS sequence"/>
</dbReference>
<gene>
    <name evidence="3" type="ORF">A9Z42_0021710</name>
</gene>